<gene>
    <name evidence="2" type="ORF">KS2013_39</name>
</gene>
<proteinExistence type="predicted"/>
<dbReference type="Proteomes" id="UP000094147">
    <property type="component" value="Chromosome"/>
</dbReference>
<dbReference type="AlphaFoldDB" id="A0A1B3B7K6"/>
<dbReference type="STRING" id="1144748.KS2013_39"/>
<dbReference type="EMBL" id="CP012418">
    <property type="protein sequence ID" value="AOE48771.1"/>
    <property type="molecule type" value="Genomic_DNA"/>
</dbReference>
<feature type="signal peptide" evidence="1">
    <location>
        <begin position="1"/>
        <end position="19"/>
    </location>
</feature>
<dbReference type="PANTHER" id="PTHR37549">
    <property type="entry name" value="LIPOPROTEIN LPRI"/>
    <property type="match status" value="1"/>
</dbReference>
<dbReference type="PANTHER" id="PTHR37549:SF1">
    <property type="entry name" value="LIPOPROTEIN LPRI"/>
    <property type="match status" value="1"/>
</dbReference>
<keyword evidence="1" id="KW-0732">Signal</keyword>
<feature type="chain" id="PRO_5008544232" description="Lysozyme inhibitor LprI N-terminal domain-containing protein" evidence="1">
    <location>
        <begin position="20"/>
        <end position="253"/>
    </location>
</feature>
<keyword evidence="3" id="KW-1185">Reference proteome</keyword>
<dbReference type="InterPro" id="IPR052755">
    <property type="entry name" value="Lysozyme_Inhibitor_LprI"/>
</dbReference>
<sequence length="253" mass="29017" precursor="true">MRIIAKYLLLFVLSKSAFSASFNCDIAGLNEVEKMICGSKEVSTMDEQLSEWYTLLNQSDSGYLFKLIKPNLKESQRIWLSTRNKCDDLTCLKRAYRSRIGELKSSYLNFRKYSSKSFIESILKKFPNDLSDEEVSVEELISYTLDEFGIGQYLFTTYQGYGGNPYGHCGGGAYRGFWYMEIDTSTGEVIDKDSVVYGNCGVNAAYLSYTIESSLPIVVKMFVERSSDEEPVQYFHYKIGYRGSNEFFRLINE</sequence>
<dbReference type="GO" id="GO:0005576">
    <property type="term" value="C:extracellular region"/>
    <property type="evidence" value="ECO:0007669"/>
    <property type="project" value="TreeGrafter"/>
</dbReference>
<accession>A0A1B3B7K6</accession>
<evidence type="ECO:0000313" key="2">
    <source>
        <dbReference type="EMBL" id="AOE48771.1"/>
    </source>
</evidence>
<dbReference type="OrthoDB" id="9767116at2"/>
<dbReference type="RefSeq" id="WP_068988255.1">
    <property type="nucleotide sequence ID" value="NZ_CP012418.1"/>
</dbReference>
<dbReference type="KEGG" id="ksd:KS2013_39"/>
<reference evidence="3" key="1">
    <citation type="submission" date="2015-08" db="EMBL/GenBank/DDBJ databases">
        <authorList>
            <person name="Kim K.M."/>
        </authorList>
    </citation>
    <scope>NUCLEOTIDE SEQUENCE [LARGE SCALE GENOMIC DNA]</scope>
    <source>
        <strain evidence="3">KCTC 23892</strain>
    </source>
</reference>
<protein>
    <recommendedName>
        <fullName evidence="4">Lysozyme inhibitor LprI N-terminal domain-containing protein</fullName>
    </recommendedName>
</protein>
<evidence type="ECO:0000313" key="3">
    <source>
        <dbReference type="Proteomes" id="UP000094147"/>
    </source>
</evidence>
<name>A0A1B3B7K6_9GAMM</name>
<organism evidence="2 3">
    <name type="scientific">Kangiella sediminilitoris</name>
    <dbReference type="NCBI Taxonomy" id="1144748"/>
    <lineage>
        <taxon>Bacteria</taxon>
        <taxon>Pseudomonadati</taxon>
        <taxon>Pseudomonadota</taxon>
        <taxon>Gammaproteobacteria</taxon>
        <taxon>Kangiellales</taxon>
        <taxon>Kangiellaceae</taxon>
        <taxon>Kangiella</taxon>
    </lineage>
</organism>
<evidence type="ECO:0000256" key="1">
    <source>
        <dbReference type="SAM" id="SignalP"/>
    </source>
</evidence>
<evidence type="ECO:0008006" key="4">
    <source>
        <dbReference type="Google" id="ProtNLM"/>
    </source>
</evidence>